<keyword evidence="1" id="KW-1133">Transmembrane helix</keyword>
<gene>
    <name evidence="2" type="ORF">MYCGRDRAFT_105573</name>
</gene>
<keyword evidence="3" id="KW-1185">Reference proteome</keyword>
<evidence type="ECO:0000256" key="1">
    <source>
        <dbReference type="SAM" id="Phobius"/>
    </source>
</evidence>
<dbReference type="KEGG" id="ztr:MYCGRDRAFT_105573"/>
<dbReference type="Proteomes" id="UP000008062">
    <property type="component" value="Chromosome 8"/>
</dbReference>
<keyword evidence="1" id="KW-0812">Transmembrane</keyword>
<feature type="transmembrane region" description="Helical" evidence="1">
    <location>
        <begin position="61"/>
        <end position="83"/>
    </location>
</feature>
<accession>F9XIP3</accession>
<proteinExistence type="predicted"/>
<feature type="non-terminal residue" evidence="2">
    <location>
        <position position="158"/>
    </location>
</feature>
<keyword evidence="1" id="KW-0472">Membrane</keyword>
<organism evidence="2 3">
    <name type="scientific">Zymoseptoria tritici (strain CBS 115943 / IPO323)</name>
    <name type="common">Speckled leaf blotch fungus</name>
    <name type="synonym">Septoria tritici</name>
    <dbReference type="NCBI Taxonomy" id="336722"/>
    <lineage>
        <taxon>Eukaryota</taxon>
        <taxon>Fungi</taxon>
        <taxon>Dikarya</taxon>
        <taxon>Ascomycota</taxon>
        <taxon>Pezizomycotina</taxon>
        <taxon>Dothideomycetes</taxon>
        <taxon>Dothideomycetidae</taxon>
        <taxon>Mycosphaerellales</taxon>
        <taxon>Mycosphaerellaceae</taxon>
        <taxon>Zymoseptoria</taxon>
    </lineage>
</organism>
<sequence length="158" mass="18539">MCLLCSSWSVRTGNAVVWVRSGRSLTRSFAVTVVIICSSFRIGRVWWSGYTAVVSYYGTRFYYGQFHAFALCMWCICLTRMVWRWQWCVKRRLSVMTVVGFNTWRLRVLCSAPSVLVRRLTRCRRSGCENVLQAGEILRLRSILRLHRSRPLERIRSS</sequence>
<name>F9XIP3_ZYMTI</name>
<evidence type="ECO:0000313" key="3">
    <source>
        <dbReference type="Proteomes" id="UP000008062"/>
    </source>
</evidence>
<dbReference type="InParanoid" id="F9XIP3"/>
<feature type="transmembrane region" description="Helical" evidence="1">
    <location>
        <begin position="29"/>
        <end position="49"/>
    </location>
</feature>
<dbReference type="RefSeq" id="XP_003850128.1">
    <property type="nucleotide sequence ID" value="XM_003850080.1"/>
</dbReference>
<dbReference type="HOGENOM" id="CLU_1673547_0_0_1"/>
<dbReference type="AlphaFoldDB" id="F9XIP3"/>
<dbReference type="GeneID" id="13394404"/>
<dbReference type="EMBL" id="CM001203">
    <property type="protein sequence ID" value="EGP85104.1"/>
    <property type="molecule type" value="Genomic_DNA"/>
</dbReference>
<evidence type="ECO:0000313" key="2">
    <source>
        <dbReference type="EMBL" id="EGP85104.1"/>
    </source>
</evidence>
<reference evidence="2 3" key="1">
    <citation type="journal article" date="2011" name="PLoS Genet.">
        <title>Finished genome of the fungal wheat pathogen Mycosphaerella graminicola reveals dispensome structure, chromosome plasticity, and stealth pathogenesis.</title>
        <authorList>
            <person name="Goodwin S.B."/>
            <person name="Ben M'barek S."/>
            <person name="Dhillon B."/>
            <person name="Wittenberg A.H.J."/>
            <person name="Crane C.F."/>
            <person name="Hane J.K."/>
            <person name="Foster A.J."/>
            <person name="Van der Lee T.A.J."/>
            <person name="Grimwood J."/>
            <person name="Aerts A."/>
            <person name="Antoniw J."/>
            <person name="Bailey A."/>
            <person name="Bluhm B."/>
            <person name="Bowler J."/>
            <person name="Bristow J."/>
            <person name="van der Burgt A."/>
            <person name="Canto-Canche B."/>
            <person name="Churchill A.C.L."/>
            <person name="Conde-Ferraez L."/>
            <person name="Cools H.J."/>
            <person name="Coutinho P.M."/>
            <person name="Csukai M."/>
            <person name="Dehal P."/>
            <person name="De Wit P."/>
            <person name="Donzelli B."/>
            <person name="van de Geest H.C."/>
            <person name="van Ham R.C.H.J."/>
            <person name="Hammond-Kosack K.E."/>
            <person name="Henrissat B."/>
            <person name="Kilian A."/>
            <person name="Kobayashi A.K."/>
            <person name="Koopmann E."/>
            <person name="Kourmpetis Y."/>
            <person name="Kuzniar A."/>
            <person name="Lindquist E."/>
            <person name="Lombard V."/>
            <person name="Maliepaard C."/>
            <person name="Martins N."/>
            <person name="Mehrabi R."/>
            <person name="Nap J.P.H."/>
            <person name="Ponomarenko A."/>
            <person name="Rudd J.J."/>
            <person name="Salamov A."/>
            <person name="Schmutz J."/>
            <person name="Schouten H.J."/>
            <person name="Shapiro H."/>
            <person name="Stergiopoulos I."/>
            <person name="Torriani S.F.F."/>
            <person name="Tu H."/>
            <person name="de Vries R.P."/>
            <person name="Waalwijk C."/>
            <person name="Ware S.B."/>
            <person name="Wiebenga A."/>
            <person name="Zwiers L.-H."/>
            <person name="Oliver R.P."/>
            <person name="Grigoriev I.V."/>
            <person name="Kema G.H.J."/>
        </authorList>
    </citation>
    <scope>NUCLEOTIDE SEQUENCE [LARGE SCALE GENOMIC DNA]</scope>
    <source>
        <strain evidence="3">CBS 115943 / IPO323</strain>
    </source>
</reference>
<protein>
    <submittedName>
        <fullName evidence="2">Uncharacterized protein</fullName>
    </submittedName>
</protein>